<protein>
    <submittedName>
        <fullName evidence="1">Uncharacterized protein</fullName>
    </submittedName>
</protein>
<organism evidence="1 2">
    <name type="scientific">Neobacillus niacini</name>
    <dbReference type="NCBI Taxonomy" id="86668"/>
    <lineage>
        <taxon>Bacteria</taxon>
        <taxon>Bacillati</taxon>
        <taxon>Bacillota</taxon>
        <taxon>Bacilli</taxon>
        <taxon>Bacillales</taxon>
        <taxon>Bacillaceae</taxon>
        <taxon>Neobacillus</taxon>
    </lineage>
</organism>
<sequence>MLLYVNTDDEGNITESLYGHNIIPDREYDFFFIVEEEVAVNAFNYKVAIVKMKPTLIKKESL</sequence>
<accession>A0A852TEQ0</accession>
<evidence type="ECO:0000313" key="1">
    <source>
        <dbReference type="EMBL" id="NYE07273.1"/>
    </source>
</evidence>
<dbReference type="Proteomes" id="UP000548423">
    <property type="component" value="Unassembled WGS sequence"/>
</dbReference>
<gene>
    <name evidence="1" type="ORF">F4694_004058</name>
</gene>
<evidence type="ECO:0000313" key="2">
    <source>
        <dbReference type="Proteomes" id="UP000548423"/>
    </source>
</evidence>
<dbReference type="EMBL" id="JACCBX010000008">
    <property type="protein sequence ID" value="NYE07273.1"/>
    <property type="molecule type" value="Genomic_DNA"/>
</dbReference>
<reference evidence="2" key="2">
    <citation type="submission" date="2020-08" db="EMBL/GenBank/DDBJ databases">
        <title>The Agave Microbiome: Exploring the role of microbial communities in plant adaptations to desert environments.</title>
        <authorList>
            <person name="Partida-Martinez L.P."/>
        </authorList>
    </citation>
    <scope>NUCLEOTIDE SEQUENCE [LARGE SCALE GENOMIC DNA]</scope>
    <source>
        <strain evidence="2">AT2.8</strain>
    </source>
</reference>
<comment type="caution">
    <text evidence="1">The sequence shown here is derived from an EMBL/GenBank/DDBJ whole genome shotgun (WGS) entry which is preliminary data.</text>
</comment>
<proteinExistence type="predicted"/>
<name>A0A852TEQ0_9BACI</name>
<dbReference type="AlphaFoldDB" id="A0A852TEQ0"/>
<reference evidence="2" key="1">
    <citation type="submission" date="2020-07" db="EMBL/GenBank/DDBJ databases">
        <authorList>
            <person name="Partida-Martinez L."/>
            <person name="Huntemann M."/>
            <person name="Clum A."/>
            <person name="Wang J."/>
            <person name="Palaniappan K."/>
            <person name="Ritter S."/>
            <person name="Chen I.-M."/>
            <person name="Stamatis D."/>
            <person name="Reddy T."/>
            <person name="O'Malley R."/>
            <person name="Daum C."/>
            <person name="Shapiro N."/>
            <person name="Ivanova N."/>
            <person name="Kyrpides N."/>
            <person name="Woyke T."/>
        </authorList>
    </citation>
    <scope>NUCLEOTIDE SEQUENCE [LARGE SCALE GENOMIC DNA]</scope>
    <source>
        <strain evidence="2">AT2.8</strain>
    </source>
</reference>